<sequence length="115" mass="13474">MIINNDSFRIGRLDSGQISQEEDEKILKEVEPERLPRLRCTGHTHRNDLFVSQTTRKTHTERGVIKGIQTQQRGCSRFWRGSSTRPWSTHFQAEAIRPRQSHSEHKEYSMPSVDE</sequence>
<dbReference type="EMBL" id="JAWJWE010000001">
    <property type="protein sequence ID" value="KAK6645224.1"/>
    <property type="molecule type" value="Genomic_DNA"/>
</dbReference>
<dbReference type="Proteomes" id="UP001372834">
    <property type="component" value="Unassembled WGS sequence"/>
</dbReference>
<proteinExistence type="predicted"/>
<dbReference type="AlphaFoldDB" id="A0AAN8SEV7"/>
<evidence type="ECO:0000313" key="3">
    <source>
        <dbReference type="Proteomes" id="UP001372834"/>
    </source>
</evidence>
<evidence type="ECO:0000313" key="2">
    <source>
        <dbReference type="EMBL" id="KAK6645224.1"/>
    </source>
</evidence>
<feature type="region of interest" description="Disordered" evidence="1">
    <location>
        <begin position="82"/>
        <end position="115"/>
    </location>
</feature>
<organism evidence="2 3">
    <name type="scientific">Polyplax serrata</name>
    <name type="common">Common mouse louse</name>
    <dbReference type="NCBI Taxonomy" id="468196"/>
    <lineage>
        <taxon>Eukaryota</taxon>
        <taxon>Metazoa</taxon>
        <taxon>Ecdysozoa</taxon>
        <taxon>Arthropoda</taxon>
        <taxon>Hexapoda</taxon>
        <taxon>Insecta</taxon>
        <taxon>Pterygota</taxon>
        <taxon>Neoptera</taxon>
        <taxon>Paraneoptera</taxon>
        <taxon>Psocodea</taxon>
        <taxon>Troctomorpha</taxon>
        <taxon>Phthiraptera</taxon>
        <taxon>Anoplura</taxon>
        <taxon>Polyplacidae</taxon>
        <taxon>Polyplax</taxon>
    </lineage>
</organism>
<accession>A0AAN8SEV7</accession>
<reference evidence="2 3" key="1">
    <citation type="submission" date="2023-10" db="EMBL/GenBank/DDBJ databases">
        <title>Genomes of two closely related lineages of the louse Polyplax serrata with different host specificities.</title>
        <authorList>
            <person name="Martinu J."/>
            <person name="Tarabai H."/>
            <person name="Stefka J."/>
            <person name="Hypsa V."/>
        </authorList>
    </citation>
    <scope>NUCLEOTIDE SEQUENCE [LARGE SCALE GENOMIC DNA]</scope>
    <source>
        <strain evidence="2">HR10_N</strain>
    </source>
</reference>
<comment type="caution">
    <text evidence="2">The sequence shown here is derived from an EMBL/GenBank/DDBJ whole genome shotgun (WGS) entry which is preliminary data.</text>
</comment>
<protein>
    <submittedName>
        <fullName evidence="2">Uncharacterized protein</fullName>
    </submittedName>
</protein>
<name>A0AAN8SEV7_POLSC</name>
<feature type="compositionally biased region" description="Polar residues" evidence="1">
    <location>
        <begin position="82"/>
        <end position="91"/>
    </location>
</feature>
<evidence type="ECO:0000256" key="1">
    <source>
        <dbReference type="SAM" id="MobiDB-lite"/>
    </source>
</evidence>
<gene>
    <name evidence="2" type="ORF">RUM43_001500</name>
</gene>